<dbReference type="Proteomes" id="UP000199622">
    <property type="component" value="Unassembled WGS sequence"/>
</dbReference>
<dbReference type="STRING" id="208445.SAMN04489727_0007"/>
<evidence type="ECO:0000313" key="2">
    <source>
        <dbReference type="EMBL" id="SEB28762.1"/>
    </source>
</evidence>
<dbReference type="EMBL" id="FNSO01000003">
    <property type="protein sequence ID" value="SEB48976.1"/>
    <property type="molecule type" value="Genomic_DNA"/>
</dbReference>
<evidence type="ECO:0000256" key="1">
    <source>
        <dbReference type="SAM" id="SignalP"/>
    </source>
</evidence>
<reference evidence="4" key="2">
    <citation type="submission" date="2016-10" db="EMBL/GenBank/DDBJ databases">
        <authorList>
            <person name="Varghese N."/>
            <person name="Submissions S."/>
        </authorList>
    </citation>
    <scope>NUCLEOTIDE SEQUENCE [LARGE SCALE GENOMIC DNA]</scope>
    <source>
        <strain evidence="4">DSM 44544</strain>
    </source>
</reference>
<evidence type="ECO:0000313" key="4">
    <source>
        <dbReference type="Proteomes" id="UP000199622"/>
    </source>
</evidence>
<protein>
    <submittedName>
        <fullName evidence="3">Uncharacterized protein</fullName>
    </submittedName>
</protein>
<organism evidence="3 4">
    <name type="scientific">Amycolatopsis tolypomycina</name>
    <dbReference type="NCBI Taxonomy" id="208445"/>
    <lineage>
        <taxon>Bacteria</taxon>
        <taxon>Bacillati</taxon>
        <taxon>Actinomycetota</taxon>
        <taxon>Actinomycetes</taxon>
        <taxon>Pseudonocardiales</taxon>
        <taxon>Pseudonocardiaceae</taxon>
        <taxon>Amycolatopsis</taxon>
    </lineage>
</organism>
<proteinExistence type="predicted"/>
<gene>
    <name evidence="2" type="ORF">SAMN04489727_0007</name>
    <name evidence="3" type="ORF">SAMN04489727_2144</name>
</gene>
<feature type="signal peptide" evidence="1">
    <location>
        <begin position="1"/>
        <end position="23"/>
    </location>
</feature>
<reference evidence="3" key="1">
    <citation type="submission" date="2016-10" db="EMBL/GenBank/DDBJ databases">
        <authorList>
            <person name="de Groot N.N."/>
        </authorList>
    </citation>
    <scope>NUCLEOTIDE SEQUENCE [LARGE SCALE GENOMIC DNA]</scope>
    <source>
        <strain evidence="3">DSM 44544</strain>
    </source>
</reference>
<feature type="chain" id="PRO_5044558627" evidence="1">
    <location>
        <begin position="24"/>
        <end position="82"/>
    </location>
</feature>
<keyword evidence="4" id="KW-1185">Reference proteome</keyword>
<evidence type="ECO:0000313" key="3">
    <source>
        <dbReference type="EMBL" id="SEB48976.1"/>
    </source>
</evidence>
<sequence length="82" mass="9032">MTDRLFVPAAFAGLLAGMPPATASAFDRLDWLDRTYERLRREVAGPHGLSAIRLAQWIDQVRHATHREFLQTIAAAGFGLAA</sequence>
<accession>A0A1H4JSK9</accession>
<dbReference type="EMBL" id="FNSO01000001">
    <property type="protein sequence ID" value="SEB28762.1"/>
    <property type="molecule type" value="Genomic_DNA"/>
</dbReference>
<dbReference type="AlphaFoldDB" id="A0A1H4JSK9"/>
<dbReference type="RefSeq" id="WP_091303707.1">
    <property type="nucleotide sequence ID" value="NZ_FNSO01000001.1"/>
</dbReference>
<keyword evidence="1" id="KW-0732">Signal</keyword>
<name>A0A1H4JSK9_9PSEU</name>
<dbReference type="OrthoDB" id="3634601at2"/>